<evidence type="ECO:0000313" key="2">
    <source>
        <dbReference type="EMBL" id="CAK0847310.1"/>
    </source>
</evidence>
<reference evidence="2" key="1">
    <citation type="submission" date="2023-10" db="EMBL/GenBank/DDBJ databases">
        <authorList>
            <person name="Chen Y."/>
            <person name="Shah S."/>
            <person name="Dougan E. K."/>
            <person name="Thang M."/>
            <person name="Chan C."/>
        </authorList>
    </citation>
    <scope>NUCLEOTIDE SEQUENCE [LARGE SCALE GENOMIC DNA]</scope>
</reference>
<dbReference type="EMBL" id="CAUYUJ010014892">
    <property type="protein sequence ID" value="CAK0847310.1"/>
    <property type="molecule type" value="Genomic_DNA"/>
</dbReference>
<protein>
    <submittedName>
        <fullName evidence="2">Uncharacterized protein</fullName>
    </submittedName>
</protein>
<sequence>DVLVFLNDKKCDKEVLQSITNWQQREQAEHPPSVVTARWTVENLRTKPEKQNLQLQKTKERREQLLKEEAQLLAATQDTKKDLAAAEALYAHMHAVDINNAVKVTTAALDSSLHTNAEAKAAMEVLAKLQQTALDFRALRRRRRSLCLPAAAMAPADAPAGEVDEDIDMEVLSAENFEERTAEFKAAAEALRAAAPEAQGAAKRNGAFDVGSADNVPRRSCDRNVVDVEWSQLGLGIEAPGVPPRPWQAPSGALDPPALRGMAARGA</sequence>
<gene>
    <name evidence="2" type="ORF">PCOR1329_LOCUS40552</name>
</gene>
<comment type="caution">
    <text evidence="2">The sequence shown here is derived from an EMBL/GenBank/DDBJ whole genome shotgun (WGS) entry which is preliminary data.</text>
</comment>
<feature type="non-terminal residue" evidence="2">
    <location>
        <position position="267"/>
    </location>
</feature>
<dbReference type="Proteomes" id="UP001189429">
    <property type="component" value="Unassembled WGS sequence"/>
</dbReference>
<evidence type="ECO:0000313" key="3">
    <source>
        <dbReference type="Proteomes" id="UP001189429"/>
    </source>
</evidence>
<organism evidence="2 3">
    <name type="scientific">Prorocentrum cordatum</name>
    <dbReference type="NCBI Taxonomy" id="2364126"/>
    <lineage>
        <taxon>Eukaryota</taxon>
        <taxon>Sar</taxon>
        <taxon>Alveolata</taxon>
        <taxon>Dinophyceae</taxon>
        <taxon>Prorocentrales</taxon>
        <taxon>Prorocentraceae</taxon>
        <taxon>Prorocentrum</taxon>
    </lineage>
</organism>
<proteinExistence type="predicted"/>
<evidence type="ECO:0000256" key="1">
    <source>
        <dbReference type="SAM" id="MobiDB-lite"/>
    </source>
</evidence>
<feature type="non-terminal residue" evidence="2">
    <location>
        <position position="1"/>
    </location>
</feature>
<feature type="region of interest" description="Disordered" evidence="1">
    <location>
        <begin position="237"/>
        <end position="267"/>
    </location>
</feature>
<accession>A0ABN9TMP0</accession>
<name>A0ABN9TMP0_9DINO</name>
<keyword evidence="3" id="KW-1185">Reference proteome</keyword>